<dbReference type="Proteomes" id="UP000253970">
    <property type="component" value="Unassembled WGS sequence"/>
</dbReference>
<evidence type="ECO:0000256" key="5">
    <source>
        <dbReference type="ARBA" id="ARBA00023136"/>
    </source>
</evidence>
<feature type="transmembrane region" description="Helical" evidence="7">
    <location>
        <begin position="405"/>
        <end position="428"/>
    </location>
</feature>
<protein>
    <submittedName>
        <fullName evidence="11">MFS transporter</fullName>
    </submittedName>
</protein>
<dbReference type="InterPro" id="IPR036259">
    <property type="entry name" value="MFS_trans_sf"/>
</dbReference>
<reference evidence="13 14" key="1">
    <citation type="journal article" date="2018" name="Elife">
        <title>Discovery and characterization of a prevalent human gut bacterial enzyme sufficient for the inactivation of a family of plant toxins.</title>
        <authorList>
            <person name="Koppel N."/>
            <person name="Bisanz J.E."/>
            <person name="Pandelia M.E."/>
            <person name="Turnbaugh P.J."/>
            <person name="Balskus E.P."/>
        </authorList>
    </citation>
    <scope>NUCLEOTIDE SEQUENCE [LARGE SCALE GENOMIC DNA]</scope>
    <source>
        <strain evidence="12 14">16A</strain>
        <strain evidence="11 13">FAA1-1-60AUCSF</strain>
        <strain evidence="10 15">W1 BHI 6</strain>
    </source>
</reference>
<comment type="caution">
    <text evidence="11">The sequence shown here is derived from an EMBL/GenBank/DDBJ whole genome shotgun (WGS) entry which is preliminary data.</text>
</comment>
<dbReference type="Pfam" id="PF07690">
    <property type="entry name" value="MFS_1"/>
    <property type="match status" value="2"/>
</dbReference>
<evidence type="ECO:0000259" key="8">
    <source>
        <dbReference type="PROSITE" id="PS50850"/>
    </source>
</evidence>
<dbReference type="EMBL" id="PPTU01000019">
    <property type="protein sequence ID" value="RDB68588.1"/>
    <property type="molecule type" value="Genomic_DNA"/>
</dbReference>
<keyword evidence="3 7" id="KW-0812">Transmembrane</keyword>
<dbReference type="EMBL" id="WPOM01000039">
    <property type="protein sequence ID" value="MVN34159.1"/>
    <property type="molecule type" value="Genomic_DNA"/>
</dbReference>
<feature type="transmembrane region" description="Helical" evidence="7">
    <location>
        <begin position="270"/>
        <end position="290"/>
    </location>
</feature>
<keyword evidence="5 7" id="KW-0472">Membrane</keyword>
<reference evidence="9 16" key="2">
    <citation type="submission" date="2019-11" db="EMBL/GenBank/DDBJ databases">
        <title>Whole genome shotgun sequencing (WGS) data from Adlercreutzia equolifaciens ResAG-91, Eggerthella lenta MRI-F36, MRI-F37, MRI-F40, ResAG-49, ResAG-88, ResAG-121, ResAG-145, and Gordonibacter sp. ResAG-5, ResAG-26, ResAG-43, ResAG-50, ResAG-59.</title>
        <authorList>
            <person name="Stoll D.A."/>
            <person name="Danylec N."/>
            <person name="Franz C.M.A.P."/>
            <person name="Huch M."/>
        </authorList>
    </citation>
    <scope>NUCLEOTIDE SEQUENCE [LARGE SCALE GENOMIC DNA]</scope>
    <source>
        <strain evidence="9 16">ResAG-88</strain>
    </source>
</reference>
<dbReference type="GO" id="GO:0005886">
    <property type="term" value="C:plasma membrane"/>
    <property type="evidence" value="ECO:0007669"/>
    <property type="project" value="UniProtKB-SubCell"/>
</dbReference>
<proteinExistence type="predicted"/>
<dbReference type="Proteomes" id="UP000436429">
    <property type="component" value="Unassembled WGS sequence"/>
</dbReference>
<feature type="transmembrane region" description="Helical" evidence="7">
    <location>
        <begin position="355"/>
        <end position="374"/>
    </location>
</feature>
<name>A0A369N275_EGGLN</name>
<evidence type="ECO:0000313" key="10">
    <source>
        <dbReference type="EMBL" id="RDB68588.1"/>
    </source>
</evidence>
<feature type="transmembrane region" description="Helical" evidence="7">
    <location>
        <begin position="212"/>
        <end position="231"/>
    </location>
</feature>
<feature type="transmembrane region" description="Helical" evidence="7">
    <location>
        <begin position="243"/>
        <end position="264"/>
    </location>
</feature>
<evidence type="ECO:0000313" key="16">
    <source>
        <dbReference type="Proteomes" id="UP000436429"/>
    </source>
</evidence>
<feature type="transmembrane region" description="Helical" evidence="7">
    <location>
        <begin position="319"/>
        <end position="335"/>
    </location>
</feature>
<dbReference type="InterPro" id="IPR050189">
    <property type="entry name" value="MFS_Efflux_Transporters"/>
</dbReference>
<dbReference type="InterPro" id="IPR011701">
    <property type="entry name" value="MFS"/>
</dbReference>
<dbReference type="PANTHER" id="PTHR43124:SF3">
    <property type="entry name" value="CHLORAMPHENICOL EFFLUX PUMP RV0191"/>
    <property type="match status" value="1"/>
</dbReference>
<keyword evidence="4 7" id="KW-1133">Transmembrane helix</keyword>
<feature type="transmembrane region" description="Helical" evidence="7">
    <location>
        <begin position="151"/>
        <end position="170"/>
    </location>
</feature>
<evidence type="ECO:0000313" key="15">
    <source>
        <dbReference type="Proteomes" id="UP000253970"/>
    </source>
</evidence>
<evidence type="ECO:0000256" key="6">
    <source>
        <dbReference type="SAM" id="MobiDB-lite"/>
    </source>
</evidence>
<evidence type="ECO:0000256" key="1">
    <source>
        <dbReference type="ARBA" id="ARBA00004651"/>
    </source>
</evidence>
<evidence type="ECO:0000256" key="2">
    <source>
        <dbReference type="ARBA" id="ARBA00022475"/>
    </source>
</evidence>
<dbReference type="EMBL" id="PPTY01000021">
    <property type="protein sequence ID" value="RDB83791.1"/>
    <property type="molecule type" value="Genomic_DNA"/>
</dbReference>
<dbReference type="SUPFAM" id="SSF103473">
    <property type="entry name" value="MFS general substrate transporter"/>
    <property type="match status" value="1"/>
</dbReference>
<comment type="subcellular location">
    <subcellularLocation>
        <location evidence="1">Cell membrane</location>
        <topology evidence="1">Multi-pass membrane protein</topology>
    </subcellularLocation>
</comment>
<accession>A0A369N275</accession>
<feature type="region of interest" description="Disordered" evidence="6">
    <location>
        <begin position="86"/>
        <end position="111"/>
    </location>
</feature>
<dbReference type="Gene3D" id="1.20.1250.20">
    <property type="entry name" value="MFS general substrate transporter like domains"/>
    <property type="match status" value="2"/>
</dbReference>
<dbReference type="AlphaFoldDB" id="A0A369N275"/>
<evidence type="ECO:0000313" key="9">
    <source>
        <dbReference type="EMBL" id="MVN34159.1"/>
    </source>
</evidence>
<evidence type="ECO:0000313" key="11">
    <source>
        <dbReference type="EMBL" id="RDB83791.1"/>
    </source>
</evidence>
<feature type="domain" description="Major facilitator superfamily (MFS) profile" evidence="8">
    <location>
        <begin position="117"/>
        <end position="494"/>
    </location>
</feature>
<dbReference type="InterPro" id="IPR020846">
    <property type="entry name" value="MFS_dom"/>
</dbReference>
<evidence type="ECO:0000313" key="12">
    <source>
        <dbReference type="EMBL" id="RDC40845.1"/>
    </source>
</evidence>
<dbReference type="Proteomes" id="UP000253857">
    <property type="component" value="Unassembled WGS sequence"/>
</dbReference>
<dbReference type="Proteomes" id="UP000253915">
    <property type="component" value="Unassembled WGS sequence"/>
</dbReference>
<dbReference type="GO" id="GO:0022857">
    <property type="term" value="F:transmembrane transporter activity"/>
    <property type="evidence" value="ECO:0007669"/>
    <property type="project" value="InterPro"/>
</dbReference>
<keyword evidence="2" id="KW-1003">Cell membrane</keyword>
<dbReference type="EMBL" id="PPUQ01000002">
    <property type="protein sequence ID" value="RDC40845.1"/>
    <property type="molecule type" value="Genomic_DNA"/>
</dbReference>
<feature type="transmembrane region" description="Helical" evidence="7">
    <location>
        <begin position="472"/>
        <end position="490"/>
    </location>
</feature>
<gene>
    <name evidence="12" type="ORF">C1853_01745</name>
    <name evidence="11" type="ORF">C1871_10970</name>
    <name evidence="10" type="ORF">C1875_11515</name>
    <name evidence="9" type="ORF">GO726_13440</name>
</gene>
<dbReference type="PANTHER" id="PTHR43124">
    <property type="entry name" value="PURINE EFFLUX PUMP PBUE"/>
    <property type="match status" value="1"/>
</dbReference>
<evidence type="ECO:0000256" key="7">
    <source>
        <dbReference type="SAM" id="Phobius"/>
    </source>
</evidence>
<dbReference type="PROSITE" id="PS50850">
    <property type="entry name" value="MFS"/>
    <property type="match status" value="1"/>
</dbReference>
<evidence type="ECO:0000313" key="13">
    <source>
        <dbReference type="Proteomes" id="UP000253857"/>
    </source>
</evidence>
<organism evidence="11 13">
    <name type="scientific">Eggerthella lenta</name>
    <name type="common">Eubacterium lentum</name>
    <dbReference type="NCBI Taxonomy" id="84112"/>
    <lineage>
        <taxon>Bacteria</taxon>
        <taxon>Bacillati</taxon>
        <taxon>Actinomycetota</taxon>
        <taxon>Coriobacteriia</taxon>
        <taxon>Eggerthellales</taxon>
        <taxon>Eggerthellaceae</taxon>
        <taxon>Eggerthella</taxon>
    </lineage>
</organism>
<feature type="transmembrane region" description="Helical" evidence="7">
    <location>
        <begin position="110"/>
        <end position="131"/>
    </location>
</feature>
<feature type="transmembrane region" description="Helical" evidence="7">
    <location>
        <begin position="182"/>
        <end position="200"/>
    </location>
</feature>
<evidence type="ECO:0000256" key="3">
    <source>
        <dbReference type="ARBA" id="ARBA00022692"/>
    </source>
</evidence>
<evidence type="ECO:0000313" key="14">
    <source>
        <dbReference type="Proteomes" id="UP000253915"/>
    </source>
</evidence>
<sequence>MRIGRLHLTLLFLVFSDGPKEGPKGTGAFGAILADKLDDTPASERAPHTAVGAAHGWAAHLNRGWTHNIVGLAQGWLDRRVHEAVPSPAQRGGDAMGADEERSGPSRTQATGSSSAVTALVAIAAFLLFGLNNTETTALPTYVMSLGAGPFVASLQNSLFVLLAVLLRIPLERVVEQRGSRFAMIAGALGYTVPCLALVGCSELWQVVVLRLAQAFGLALFQPSVAQYLAATSPASKLGRRLGIVRFATTASLMAGPVTIFPLIDAHGYGAFFVALALVGTCGTAVALALPRDRTAAASRLAAPAPLALPASSPLGQRVLLLASPLLLASGYSVVMNFGQTLAEEALASCNDGMLFAFLSTGGLVGSLVAGWATDRFGAKRSVGCTIAANGLGLLLMALGRSPEAVLAGAFLCGAGYFGATATLVAAAGASSGGGAGTFLARQQSALDLGMIAGGLLAGAMMQGGLPVSATYLATSAVAGAGLVAWGMMYPNTKGKPKR</sequence>
<evidence type="ECO:0000256" key="4">
    <source>
        <dbReference type="ARBA" id="ARBA00022989"/>
    </source>
</evidence>